<feature type="region of interest" description="Disordered" evidence="1">
    <location>
        <begin position="802"/>
        <end position="837"/>
    </location>
</feature>
<dbReference type="RefSeq" id="XP_049143983.1">
    <property type="nucleotide sequence ID" value="XM_049286840.1"/>
</dbReference>
<dbReference type="PANTHER" id="PTHR45786">
    <property type="entry name" value="DNA BINDING PROTEIN-LIKE"/>
    <property type="match status" value="1"/>
</dbReference>
<evidence type="ECO:0000313" key="4">
    <source>
        <dbReference type="Proteomes" id="UP000830671"/>
    </source>
</evidence>
<gene>
    <name evidence="3" type="ORF">CLUP02_07848</name>
</gene>
<dbReference type="Proteomes" id="UP000830671">
    <property type="component" value="Chromosome 4"/>
</dbReference>
<evidence type="ECO:0000313" key="3">
    <source>
        <dbReference type="EMBL" id="UQC82360.1"/>
    </source>
</evidence>
<dbReference type="AlphaFoldDB" id="A0A9Q8SSP1"/>
<dbReference type="PANTHER" id="PTHR45786:SF74">
    <property type="entry name" value="ATP-DEPENDENT DNA HELICASE"/>
    <property type="match status" value="1"/>
</dbReference>
<organism evidence="3 4">
    <name type="scientific">Colletotrichum lupini</name>
    <dbReference type="NCBI Taxonomy" id="145971"/>
    <lineage>
        <taxon>Eukaryota</taxon>
        <taxon>Fungi</taxon>
        <taxon>Dikarya</taxon>
        <taxon>Ascomycota</taxon>
        <taxon>Pezizomycotina</taxon>
        <taxon>Sordariomycetes</taxon>
        <taxon>Hypocreomycetidae</taxon>
        <taxon>Glomerellales</taxon>
        <taxon>Glomerellaceae</taxon>
        <taxon>Colletotrichum</taxon>
        <taxon>Colletotrichum acutatum species complex</taxon>
    </lineage>
</organism>
<feature type="region of interest" description="Disordered" evidence="1">
    <location>
        <begin position="95"/>
        <end position="118"/>
    </location>
</feature>
<dbReference type="Pfam" id="PF14214">
    <property type="entry name" value="Helitron_like_N"/>
    <property type="match status" value="1"/>
</dbReference>
<evidence type="ECO:0000256" key="1">
    <source>
        <dbReference type="SAM" id="MobiDB-lite"/>
    </source>
</evidence>
<dbReference type="KEGG" id="clup:CLUP02_07848"/>
<accession>A0A9Q8SSP1</accession>
<dbReference type="InterPro" id="IPR025476">
    <property type="entry name" value="Helitron_helicase-like"/>
</dbReference>
<feature type="domain" description="Helitron helicase-like" evidence="2">
    <location>
        <begin position="450"/>
        <end position="606"/>
    </location>
</feature>
<sequence>MCHPPQSLPSLATAYFELTVPYRLIVVIVVIAYHDVPLCIYSRLVVSSPIADIFPCPLMSDTPACTRCLRPWSSGISGSYRTCIDCRAKDAARKARKRHSRLTGPPGEASPTRKTQSISIARRPSHAAAASLSNEGLASATLSPALPANEEITMLSIPTSSSLASDHSYWWLHLSRLHVRPFRQAWAGRCTFCSAVLLTTEKSGWCCVNGTRLASKLPPYPPDFQRWIDNTTLPLSAISRRLNFLFAFSAIGASEGFVHFGVPADVVVSGRVYHRLLDLSAGDHSMRWFLYDEDARSLKAANANVPLPAVQQTKPLIQSVNPYLSTIRHALQQVADEAIPLAVELKDSSLSGEVAAVINTQNLGTIDCRKVVFHRHGGRAQFVHILSRHYEPLQYPLLFPHGTLGWGIPALDEPTLRRSGTTGNDTPAQQANGLTQLQWYRALLLSEARFLTFGRLACEYLVDMYSRLEETNLDYLRRARSMQSSGLDEQTAEISSDSLRNRLPATFTGSRAWTSDQVADSLALARHLGKPTFFITMTTNPGWPEIVSSMKAGQHFTDIPTVVCRAFHIRLQHLKSFIKAHFGRILYVITVVEFQKRGLPHAHMLIKVAPEPPIDALDTVVSAELPRSAADATLRASILRTNIHRRTHLSGPSYCNRGGRCRFGFPHQLRQRTSIDSQGRVHFRRRSEQDAWVVPYIPAFILYMDSHIHVDVCLSVNVFMYLFKYLFKGPDKTKLRVGEVPLSDISDEYILGTCPGSGVWPTAHALRVLLNEGANFCRPEPSINTHRFGCAHEQIQKELPFTNTPDRRAPSGSWKDPLIQGRALTPPNKSNLSLSNWPGIEESLAGNECPSTRAS</sequence>
<keyword evidence="4" id="KW-1185">Reference proteome</keyword>
<name>A0A9Q8SSP1_9PEZI</name>
<evidence type="ECO:0000259" key="2">
    <source>
        <dbReference type="Pfam" id="PF14214"/>
    </source>
</evidence>
<dbReference type="EMBL" id="CP019476">
    <property type="protein sequence ID" value="UQC82360.1"/>
    <property type="molecule type" value="Genomic_DNA"/>
</dbReference>
<proteinExistence type="predicted"/>
<protein>
    <recommendedName>
        <fullName evidence="2">Helitron helicase-like domain-containing protein</fullName>
    </recommendedName>
</protein>
<feature type="compositionally biased region" description="Polar residues" evidence="1">
    <location>
        <begin position="827"/>
        <end position="836"/>
    </location>
</feature>
<dbReference type="GeneID" id="73341850"/>
<reference evidence="3" key="1">
    <citation type="journal article" date="2021" name="Mol. Plant Microbe Interact.">
        <title>Complete Genome Sequence of the Plant-Pathogenic Fungus Colletotrichum lupini.</title>
        <authorList>
            <person name="Baroncelli R."/>
            <person name="Pensec F."/>
            <person name="Da Lio D."/>
            <person name="Boufleur T."/>
            <person name="Vicente I."/>
            <person name="Sarrocco S."/>
            <person name="Picot A."/>
            <person name="Baraldi E."/>
            <person name="Sukno S."/>
            <person name="Thon M."/>
            <person name="Le Floch G."/>
        </authorList>
    </citation>
    <scope>NUCLEOTIDE SEQUENCE</scope>
    <source>
        <strain evidence="3">IMI 504893</strain>
    </source>
</reference>